<dbReference type="OrthoDB" id="415023at2759"/>
<dbReference type="InterPro" id="IPR050704">
    <property type="entry name" value="Peptidase_C85-like"/>
</dbReference>
<dbReference type="STRING" id="35608.A0A2U1NR94"/>
<protein>
    <recommendedName>
        <fullName evidence="2">OTU domain-containing protein</fullName>
    </recommendedName>
</protein>
<comment type="similarity">
    <text evidence="1">Belongs to the peptidase C85 family.</text>
</comment>
<accession>A0A2U1NR94</accession>
<dbReference type="GO" id="GO:0004843">
    <property type="term" value="F:cysteine-type deubiquitinase activity"/>
    <property type="evidence" value="ECO:0007669"/>
    <property type="project" value="TreeGrafter"/>
</dbReference>
<evidence type="ECO:0000313" key="4">
    <source>
        <dbReference type="Proteomes" id="UP000245207"/>
    </source>
</evidence>
<dbReference type="SUPFAM" id="SSF54001">
    <property type="entry name" value="Cysteine proteinases"/>
    <property type="match status" value="1"/>
</dbReference>
<dbReference type="PANTHER" id="PTHR12419">
    <property type="entry name" value="OTU DOMAIN CONTAINING PROTEIN"/>
    <property type="match status" value="1"/>
</dbReference>
<dbReference type="PANTHER" id="PTHR12419:SF111">
    <property type="entry name" value="OVARIAN TUMOR DOMAIN-CONTAINING DEUBIQUITINATING ENZYME 9"/>
    <property type="match status" value="1"/>
</dbReference>
<reference evidence="3 4" key="1">
    <citation type="journal article" date="2018" name="Mol. Plant">
        <title>The genome of Artemisia annua provides insight into the evolution of Asteraceae family and artemisinin biosynthesis.</title>
        <authorList>
            <person name="Shen Q."/>
            <person name="Zhang L."/>
            <person name="Liao Z."/>
            <person name="Wang S."/>
            <person name="Yan T."/>
            <person name="Shi P."/>
            <person name="Liu M."/>
            <person name="Fu X."/>
            <person name="Pan Q."/>
            <person name="Wang Y."/>
            <person name="Lv Z."/>
            <person name="Lu X."/>
            <person name="Zhang F."/>
            <person name="Jiang W."/>
            <person name="Ma Y."/>
            <person name="Chen M."/>
            <person name="Hao X."/>
            <person name="Li L."/>
            <person name="Tang Y."/>
            <person name="Lv G."/>
            <person name="Zhou Y."/>
            <person name="Sun X."/>
            <person name="Brodelius P.E."/>
            <person name="Rose J.K.C."/>
            <person name="Tang K."/>
        </authorList>
    </citation>
    <scope>NUCLEOTIDE SEQUENCE [LARGE SCALE GENOMIC DNA]</scope>
    <source>
        <strain evidence="4">cv. Huhao1</strain>
        <tissue evidence="3">Leaf</tissue>
    </source>
</reference>
<sequence length="256" mass="29408">MWEPKCGGNWGPSYEDIEEFFSYGYYGDYGYHYHTDNDNQHPYSPLSPYHQDNLYPDVDNRLLVSLEHGISGLSIADSNEGIGKSNSSYIPESQSCEEKKNVELEITDEPELNGKVSQITPVAHVPKVNGDIPSLDEASTDHQRLLDRLDTYNFVEVPVEGDGNCQFRALSDQLYRTPEHHKSVRKRVVAQYGVKILVLTSFKDTIFIEILPKVLKSRRVFFLSYWAEVHYNSMYPKADLAVFFSVDLYITVDFSW</sequence>
<organism evidence="3 4">
    <name type="scientific">Artemisia annua</name>
    <name type="common">Sweet wormwood</name>
    <dbReference type="NCBI Taxonomy" id="35608"/>
    <lineage>
        <taxon>Eukaryota</taxon>
        <taxon>Viridiplantae</taxon>
        <taxon>Streptophyta</taxon>
        <taxon>Embryophyta</taxon>
        <taxon>Tracheophyta</taxon>
        <taxon>Spermatophyta</taxon>
        <taxon>Magnoliopsida</taxon>
        <taxon>eudicotyledons</taxon>
        <taxon>Gunneridae</taxon>
        <taxon>Pentapetalae</taxon>
        <taxon>asterids</taxon>
        <taxon>campanulids</taxon>
        <taxon>Asterales</taxon>
        <taxon>Asteraceae</taxon>
        <taxon>Asteroideae</taxon>
        <taxon>Anthemideae</taxon>
        <taxon>Artemisiinae</taxon>
        <taxon>Artemisia</taxon>
    </lineage>
</organism>
<name>A0A2U1NR94_ARTAN</name>
<gene>
    <name evidence="3" type="ORF">CTI12_AA236340</name>
</gene>
<dbReference type="Gene3D" id="3.90.70.80">
    <property type="match status" value="1"/>
</dbReference>
<proteinExistence type="inferred from homology"/>
<dbReference type="PROSITE" id="PS50802">
    <property type="entry name" value="OTU"/>
    <property type="match status" value="1"/>
</dbReference>
<dbReference type="GO" id="GO:0016579">
    <property type="term" value="P:protein deubiquitination"/>
    <property type="evidence" value="ECO:0007669"/>
    <property type="project" value="TreeGrafter"/>
</dbReference>
<evidence type="ECO:0000256" key="1">
    <source>
        <dbReference type="ARBA" id="ARBA00010407"/>
    </source>
</evidence>
<evidence type="ECO:0000259" key="2">
    <source>
        <dbReference type="PROSITE" id="PS50802"/>
    </source>
</evidence>
<dbReference type="EMBL" id="PKPP01002325">
    <property type="protein sequence ID" value="PWA76001.1"/>
    <property type="molecule type" value="Genomic_DNA"/>
</dbReference>
<dbReference type="AlphaFoldDB" id="A0A2U1NR94"/>
<dbReference type="InterPro" id="IPR038765">
    <property type="entry name" value="Papain-like_cys_pep_sf"/>
</dbReference>
<comment type="caution">
    <text evidence="3">The sequence shown here is derived from an EMBL/GenBank/DDBJ whole genome shotgun (WGS) entry which is preliminary data.</text>
</comment>
<dbReference type="InterPro" id="IPR003323">
    <property type="entry name" value="OTU_dom"/>
</dbReference>
<feature type="domain" description="OTU" evidence="2">
    <location>
        <begin position="154"/>
        <end position="237"/>
    </location>
</feature>
<dbReference type="Proteomes" id="UP000245207">
    <property type="component" value="Unassembled WGS sequence"/>
</dbReference>
<evidence type="ECO:0000313" key="3">
    <source>
        <dbReference type="EMBL" id="PWA76001.1"/>
    </source>
</evidence>
<keyword evidence="4" id="KW-1185">Reference proteome</keyword>